<dbReference type="GO" id="GO:0005886">
    <property type="term" value="C:plasma membrane"/>
    <property type="evidence" value="ECO:0007669"/>
    <property type="project" value="TreeGrafter"/>
</dbReference>
<dbReference type="Gene3D" id="3.40.390.10">
    <property type="entry name" value="Collagenase (Catalytic Domain)"/>
    <property type="match status" value="1"/>
</dbReference>
<dbReference type="InterPro" id="IPR000718">
    <property type="entry name" value="Peptidase_M13"/>
</dbReference>
<dbReference type="InterPro" id="IPR018497">
    <property type="entry name" value="Peptidase_M13_C"/>
</dbReference>
<dbReference type="InterPro" id="IPR024079">
    <property type="entry name" value="MetalloPept_cat_dom_sf"/>
</dbReference>
<dbReference type="PANTHER" id="PTHR11733">
    <property type="entry name" value="ZINC METALLOPROTEASE FAMILY M13 NEPRILYSIN-RELATED"/>
    <property type="match status" value="1"/>
</dbReference>
<evidence type="ECO:0000313" key="3">
    <source>
        <dbReference type="WBParaSite" id="PTRK_0000561200.1"/>
    </source>
</evidence>
<dbReference type="WBParaSite" id="PTRK_0000561200.1">
    <property type="protein sequence ID" value="PTRK_0000561200.1"/>
    <property type="gene ID" value="PTRK_0000561200"/>
</dbReference>
<dbReference type="Proteomes" id="UP000038045">
    <property type="component" value="Unplaced"/>
</dbReference>
<dbReference type="AlphaFoldDB" id="A0A0N4ZDF1"/>
<proteinExistence type="predicted"/>
<dbReference type="Pfam" id="PF01431">
    <property type="entry name" value="Peptidase_M13"/>
    <property type="match status" value="1"/>
</dbReference>
<keyword evidence="2" id="KW-1185">Reference proteome</keyword>
<reference evidence="3" key="1">
    <citation type="submission" date="2017-02" db="UniProtKB">
        <authorList>
            <consortium name="WormBaseParasite"/>
        </authorList>
    </citation>
    <scope>IDENTIFICATION</scope>
</reference>
<name>A0A0N4ZDF1_PARTI</name>
<accession>A0A0N4ZDF1</accession>
<dbReference type="GO" id="GO:0004222">
    <property type="term" value="F:metalloendopeptidase activity"/>
    <property type="evidence" value="ECO:0007669"/>
    <property type="project" value="InterPro"/>
</dbReference>
<dbReference type="GO" id="GO:0016485">
    <property type="term" value="P:protein processing"/>
    <property type="evidence" value="ECO:0007669"/>
    <property type="project" value="TreeGrafter"/>
</dbReference>
<feature type="domain" description="Peptidase M13 C-terminal" evidence="1">
    <location>
        <begin position="154"/>
        <end position="353"/>
    </location>
</feature>
<organism evidence="2 3">
    <name type="scientific">Parastrongyloides trichosuri</name>
    <name type="common">Possum-specific nematode worm</name>
    <dbReference type="NCBI Taxonomy" id="131310"/>
    <lineage>
        <taxon>Eukaryota</taxon>
        <taxon>Metazoa</taxon>
        <taxon>Ecdysozoa</taxon>
        <taxon>Nematoda</taxon>
        <taxon>Chromadorea</taxon>
        <taxon>Rhabditida</taxon>
        <taxon>Tylenchina</taxon>
        <taxon>Panagrolaimomorpha</taxon>
        <taxon>Strongyloidoidea</taxon>
        <taxon>Strongyloididae</taxon>
        <taxon>Parastrongyloides</taxon>
    </lineage>
</organism>
<dbReference type="SUPFAM" id="SSF55486">
    <property type="entry name" value="Metalloproteases ('zincins'), catalytic domain"/>
    <property type="match status" value="1"/>
</dbReference>
<evidence type="ECO:0000259" key="1">
    <source>
        <dbReference type="Pfam" id="PF01431"/>
    </source>
</evidence>
<dbReference type="PANTHER" id="PTHR11733:SF164">
    <property type="entry name" value="NEPRILYSIN"/>
    <property type="match status" value="1"/>
</dbReference>
<sequence>MTRELAFELCVEENKLFTSHAFYVYFLNNYLGIEQIEDSFNVIHKLFDYIKKGFRKLIEKQTWLGSYAQSRFREKNEELEYDIDFNLNELFEFFSIDNCERVYNHFDYKYNDSYEVLKEKIKNFIRFFSNKDSRFFNSSMDLFEPTAKYDIPGNIFYVSFGLLTLPTFNLTLPPVMMFGLYGSIIAQEIAHGFSEAGRWYISRQGPGDMFDESTAEKYEYKRKCINLQYQYEKHSISGMYANSELTLSETIADNMGAKIAYTAFKIYEEEHGSEESKIPGLLHYTNDQLFYIGYAQNHCDKYTVGGSIYALQNYPSPPGEIRVMGALVNQPEFSKVYYCSVDSRMYYFQRCEILI</sequence>
<evidence type="ECO:0000313" key="2">
    <source>
        <dbReference type="Proteomes" id="UP000038045"/>
    </source>
</evidence>
<protein>
    <submittedName>
        <fullName evidence="3">Peptidase_M13 domain-containing protein</fullName>
    </submittedName>
</protein>
<dbReference type="PROSITE" id="PS51885">
    <property type="entry name" value="NEPRILYSIN"/>
    <property type="match status" value="1"/>
</dbReference>